<dbReference type="Gene3D" id="3.40.50.150">
    <property type="entry name" value="Vaccinia Virus protein VP39"/>
    <property type="match status" value="1"/>
</dbReference>
<keyword evidence="4" id="KW-0489">Methyltransferase</keyword>
<dbReference type="PANTHER" id="PTHR11579:SF18">
    <property type="entry name" value="PROTEIN-L-ISOASPARTATE O-METHYLTRANSFERASE"/>
    <property type="match status" value="1"/>
</dbReference>
<dbReference type="Pfam" id="PF01135">
    <property type="entry name" value="PCMT"/>
    <property type="match status" value="1"/>
</dbReference>
<gene>
    <name evidence="4" type="ORF">HYS17_08010</name>
</gene>
<keyword evidence="4" id="KW-0808">Transferase</keyword>
<evidence type="ECO:0000313" key="5">
    <source>
        <dbReference type="Proteomes" id="UP000595362"/>
    </source>
</evidence>
<dbReference type="InterPro" id="IPR000682">
    <property type="entry name" value="PCMT"/>
</dbReference>
<evidence type="ECO:0000256" key="3">
    <source>
        <dbReference type="ARBA" id="ARBA00030757"/>
    </source>
</evidence>
<evidence type="ECO:0000313" key="4">
    <source>
        <dbReference type="EMBL" id="QQG35479.1"/>
    </source>
</evidence>
<name>A0A7T5UFR7_9BACT</name>
<accession>A0A7T5UFR7</accession>
<comment type="similarity">
    <text evidence="1">Belongs to the methyltransferase superfamily. L-isoaspartyl/D-aspartyl protein methyltransferase family.</text>
</comment>
<dbReference type="AlphaFoldDB" id="A0A7T5UFR7"/>
<dbReference type="EMBL" id="CP066681">
    <property type="protein sequence ID" value="QQG35479.1"/>
    <property type="molecule type" value="Genomic_DNA"/>
</dbReference>
<sequence>MLSSAVAARRAMVDCQIQTNGVVKSSVLEAFANVPRELFVPRDRQTIAYNDKDIVLAPGAYLLSPMTHARLIEIANLKPDDIVLSIGDVTGYGAAILSPQVMTVVALEGRVRYSEETRRIWSQLECNNVVALEGDSADGCPAHAPYSVIILHGAVAEIPPALLSQLSPGGRLVCVLQRPDAPVGTITVIECDEQGCYSHKSQFDAVAPWVDGMAPRRQFRF</sequence>
<organism evidence="4 5">
    <name type="scientific">Micavibrio aeruginosavorus</name>
    <dbReference type="NCBI Taxonomy" id="349221"/>
    <lineage>
        <taxon>Bacteria</taxon>
        <taxon>Pseudomonadati</taxon>
        <taxon>Bdellovibrionota</taxon>
        <taxon>Bdellovibrionia</taxon>
        <taxon>Bdellovibrionales</taxon>
        <taxon>Pseudobdellovibrionaceae</taxon>
        <taxon>Micavibrio</taxon>
    </lineage>
</organism>
<dbReference type="InterPro" id="IPR029063">
    <property type="entry name" value="SAM-dependent_MTases_sf"/>
</dbReference>
<reference evidence="4 5" key="1">
    <citation type="submission" date="2020-07" db="EMBL/GenBank/DDBJ databases">
        <title>Huge and variable diversity of episymbiotic CPR bacteria and DPANN archaea in groundwater ecosystems.</title>
        <authorList>
            <person name="He C.Y."/>
            <person name="Keren R."/>
            <person name="Whittaker M."/>
            <person name="Farag I.F."/>
            <person name="Doudna J."/>
            <person name="Cate J.H.D."/>
            <person name="Banfield J.F."/>
        </authorList>
    </citation>
    <scope>NUCLEOTIDE SEQUENCE [LARGE SCALE GENOMIC DNA]</scope>
    <source>
        <strain evidence="4">NC_groundwater_70_Ag_B-0.1um_54_66</strain>
    </source>
</reference>
<proteinExistence type="inferred from homology"/>
<evidence type="ECO:0000256" key="2">
    <source>
        <dbReference type="ARBA" id="ARBA00013346"/>
    </source>
</evidence>
<dbReference type="Proteomes" id="UP000595362">
    <property type="component" value="Chromosome"/>
</dbReference>
<protein>
    <recommendedName>
        <fullName evidence="2">Protein-L-isoaspartate O-methyltransferase</fullName>
    </recommendedName>
    <alternativeName>
        <fullName evidence="3">Protein L-isoaspartyl methyltransferase</fullName>
    </alternativeName>
</protein>
<dbReference type="GO" id="GO:0004719">
    <property type="term" value="F:protein-L-isoaspartate (D-aspartate) O-methyltransferase activity"/>
    <property type="evidence" value="ECO:0007669"/>
    <property type="project" value="InterPro"/>
</dbReference>
<dbReference type="GO" id="GO:0005737">
    <property type="term" value="C:cytoplasm"/>
    <property type="evidence" value="ECO:0007669"/>
    <property type="project" value="TreeGrafter"/>
</dbReference>
<dbReference type="SUPFAM" id="SSF53335">
    <property type="entry name" value="S-adenosyl-L-methionine-dependent methyltransferases"/>
    <property type="match status" value="1"/>
</dbReference>
<dbReference type="PANTHER" id="PTHR11579">
    <property type="entry name" value="PROTEIN-L-ISOASPARTATE O-METHYLTRANSFERASE"/>
    <property type="match status" value="1"/>
</dbReference>
<dbReference type="GO" id="GO:0032259">
    <property type="term" value="P:methylation"/>
    <property type="evidence" value="ECO:0007669"/>
    <property type="project" value="UniProtKB-KW"/>
</dbReference>
<evidence type="ECO:0000256" key="1">
    <source>
        <dbReference type="ARBA" id="ARBA00005369"/>
    </source>
</evidence>